<organism evidence="1 2">
    <name type="scientific">Actinoplanes ianthinogenes</name>
    <dbReference type="NCBI Taxonomy" id="122358"/>
    <lineage>
        <taxon>Bacteria</taxon>
        <taxon>Bacillati</taxon>
        <taxon>Actinomycetota</taxon>
        <taxon>Actinomycetes</taxon>
        <taxon>Micromonosporales</taxon>
        <taxon>Micromonosporaceae</taxon>
        <taxon>Actinoplanes</taxon>
    </lineage>
</organism>
<proteinExistence type="predicted"/>
<evidence type="ECO:0000313" key="2">
    <source>
        <dbReference type="Proteomes" id="UP000676967"/>
    </source>
</evidence>
<evidence type="ECO:0008006" key="3">
    <source>
        <dbReference type="Google" id="ProtNLM"/>
    </source>
</evidence>
<protein>
    <recommendedName>
        <fullName evidence="3">DUF4265 domain-containing protein</fullName>
    </recommendedName>
</protein>
<dbReference type="EMBL" id="AP023356">
    <property type="protein sequence ID" value="BCJ47483.1"/>
    <property type="molecule type" value="Genomic_DNA"/>
</dbReference>
<dbReference type="RefSeq" id="WP_189329893.1">
    <property type="nucleotide sequence ID" value="NZ_AP023356.1"/>
</dbReference>
<sequence>MVPDQPPPELGDGRFRVCCIPFCALGLALNDIVTLDAAGRRVAAIHERSGHRVLRTLLRPAAEPELAVVRDGLSALAQEIGAAHEHHGDRFMAFDVEPGAPSTALEQALQAGAEAGQLEWDWGDATPFQVSDVE</sequence>
<dbReference type="Pfam" id="PF14085">
    <property type="entry name" value="DUF4265"/>
    <property type="match status" value="1"/>
</dbReference>
<gene>
    <name evidence="1" type="ORF">Aiant_81400</name>
</gene>
<dbReference type="Proteomes" id="UP000676967">
    <property type="component" value="Chromosome"/>
</dbReference>
<reference evidence="1 2" key="1">
    <citation type="submission" date="2020-08" db="EMBL/GenBank/DDBJ databases">
        <title>Whole genome shotgun sequence of Actinoplanes ianthinogenes NBRC 13996.</title>
        <authorList>
            <person name="Komaki H."/>
            <person name="Tamura T."/>
        </authorList>
    </citation>
    <scope>NUCLEOTIDE SEQUENCE [LARGE SCALE GENOMIC DNA]</scope>
    <source>
        <strain evidence="1 2">NBRC 13996</strain>
    </source>
</reference>
<accession>A0ABN6CQH4</accession>
<name>A0ABN6CQH4_9ACTN</name>
<evidence type="ECO:0000313" key="1">
    <source>
        <dbReference type="EMBL" id="BCJ47483.1"/>
    </source>
</evidence>
<dbReference type="InterPro" id="IPR025361">
    <property type="entry name" value="DUF4265"/>
</dbReference>
<keyword evidence="2" id="KW-1185">Reference proteome</keyword>